<dbReference type="Pfam" id="PF07811">
    <property type="entry name" value="TadE"/>
    <property type="match status" value="1"/>
</dbReference>
<sequence>MDGKAMKRWLSRKGTTALEFALVAPLVILVAVAIVEFGYIMTVQNLLELSARKASRGGVTGETPTGGMTREEMLRAIVRETGLGLIDPARVTIGITAYDGFEKIGQPEPCMDLNGNGVCDPSEPFTDVNGNGLWDKDQGKASAGSGGQVVIYTLSYTDVPLTGMVAALMAASPMTYSARVVVRNEPFRG</sequence>
<accession>A0A512DVS6</accession>
<keyword evidence="1" id="KW-0472">Membrane</keyword>
<organism evidence="3 4">
    <name type="scientific">Skermanella aerolata</name>
    <dbReference type="NCBI Taxonomy" id="393310"/>
    <lineage>
        <taxon>Bacteria</taxon>
        <taxon>Pseudomonadati</taxon>
        <taxon>Pseudomonadota</taxon>
        <taxon>Alphaproteobacteria</taxon>
        <taxon>Rhodospirillales</taxon>
        <taxon>Azospirillaceae</taxon>
        <taxon>Skermanella</taxon>
    </lineage>
</organism>
<dbReference type="Proteomes" id="UP000321523">
    <property type="component" value="Unassembled WGS sequence"/>
</dbReference>
<evidence type="ECO:0000313" key="3">
    <source>
        <dbReference type="EMBL" id="GEO40568.1"/>
    </source>
</evidence>
<feature type="transmembrane region" description="Helical" evidence="1">
    <location>
        <begin position="20"/>
        <end position="41"/>
    </location>
</feature>
<keyword evidence="4" id="KW-1185">Reference proteome</keyword>
<comment type="caution">
    <text evidence="3">The sequence shown here is derived from an EMBL/GenBank/DDBJ whole genome shotgun (WGS) entry which is preliminary data.</text>
</comment>
<keyword evidence="1" id="KW-0812">Transmembrane</keyword>
<dbReference type="AlphaFoldDB" id="A0A512DVS6"/>
<reference evidence="3 4" key="1">
    <citation type="submission" date="2019-07" db="EMBL/GenBank/DDBJ databases">
        <title>Whole genome shotgun sequence of Skermanella aerolata NBRC 106429.</title>
        <authorList>
            <person name="Hosoyama A."/>
            <person name="Uohara A."/>
            <person name="Ohji S."/>
            <person name="Ichikawa N."/>
        </authorList>
    </citation>
    <scope>NUCLEOTIDE SEQUENCE [LARGE SCALE GENOMIC DNA]</scope>
    <source>
        <strain evidence="3 4">NBRC 106429</strain>
    </source>
</reference>
<evidence type="ECO:0000313" key="4">
    <source>
        <dbReference type="Proteomes" id="UP000321523"/>
    </source>
</evidence>
<name>A0A512DVS6_9PROT</name>
<dbReference type="InterPro" id="IPR012495">
    <property type="entry name" value="TadE-like_dom"/>
</dbReference>
<protein>
    <recommendedName>
        <fullName evidence="2">TadE-like domain-containing protein</fullName>
    </recommendedName>
</protein>
<evidence type="ECO:0000259" key="2">
    <source>
        <dbReference type="Pfam" id="PF07811"/>
    </source>
</evidence>
<proteinExistence type="predicted"/>
<gene>
    <name evidence="3" type="ORF">SAE02_47160</name>
</gene>
<evidence type="ECO:0000256" key="1">
    <source>
        <dbReference type="SAM" id="Phobius"/>
    </source>
</evidence>
<keyword evidence="1" id="KW-1133">Transmembrane helix</keyword>
<feature type="domain" description="TadE-like" evidence="2">
    <location>
        <begin position="14"/>
        <end position="56"/>
    </location>
</feature>
<dbReference type="EMBL" id="BJYZ01000022">
    <property type="protein sequence ID" value="GEO40568.1"/>
    <property type="molecule type" value="Genomic_DNA"/>
</dbReference>